<protein>
    <recommendedName>
        <fullName evidence="2">Cadherin-like domain-containing protein</fullName>
    </recommendedName>
</protein>
<reference evidence="3 4" key="1">
    <citation type="submission" date="2017-01" db="EMBL/GenBank/DDBJ databases">
        <title>Genome sequencing of Arcobacter sp. LPB0137.</title>
        <authorList>
            <person name="Lee G.-W."/>
            <person name="Yi H."/>
        </authorList>
    </citation>
    <scope>NUCLEOTIDE SEQUENCE [LARGE SCALE GENOMIC DNA]</scope>
    <source>
        <strain evidence="3 4">LPB0137</strain>
    </source>
</reference>
<evidence type="ECO:0000313" key="3">
    <source>
        <dbReference type="EMBL" id="APW66238.1"/>
    </source>
</evidence>
<proteinExistence type="predicted"/>
<name>A0A1P8KNW8_9BACT</name>
<dbReference type="EMBL" id="CP019070">
    <property type="protein sequence ID" value="APW66238.1"/>
    <property type="molecule type" value="Genomic_DNA"/>
</dbReference>
<feature type="compositionally biased region" description="Polar residues" evidence="1">
    <location>
        <begin position="120"/>
        <end position="131"/>
    </location>
</feature>
<accession>A0A1P8KNW8</accession>
<feature type="domain" description="Cadherin-like" evidence="2">
    <location>
        <begin position="173"/>
        <end position="258"/>
    </location>
</feature>
<evidence type="ECO:0000256" key="1">
    <source>
        <dbReference type="SAM" id="MobiDB-lite"/>
    </source>
</evidence>
<dbReference type="NCBIfam" id="TIGR01965">
    <property type="entry name" value="VCBS_repeat"/>
    <property type="match status" value="9"/>
</dbReference>
<evidence type="ECO:0000259" key="2">
    <source>
        <dbReference type="Pfam" id="PF17892"/>
    </source>
</evidence>
<dbReference type="InterPro" id="IPR041690">
    <property type="entry name" value="Cadherin_5"/>
</dbReference>
<gene>
    <name evidence="3" type="ORF">LPB137_10465</name>
</gene>
<dbReference type="Proteomes" id="UP000186074">
    <property type="component" value="Chromosome"/>
</dbReference>
<dbReference type="OrthoDB" id="468094at2"/>
<evidence type="ECO:0000313" key="4">
    <source>
        <dbReference type="Proteomes" id="UP000186074"/>
    </source>
</evidence>
<keyword evidence="4" id="KW-1185">Reference proteome</keyword>
<dbReference type="RefSeq" id="WP_076087772.1">
    <property type="nucleotide sequence ID" value="NZ_CP019070.1"/>
</dbReference>
<dbReference type="KEGG" id="alp:LPB137_10465"/>
<feature type="region of interest" description="Disordered" evidence="1">
    <location>
        <begin position="112"/>
        <end position="141"/>
    </location>
</feature>
<dbReference type="Pfam" id="PF17892">
    <property type="entry name" value="Cadherin_5"/>
    <property type="match status" value="1"/>
</dbReference>
<dbReference type="InterPro" id="IPR010221">
    <property type="entry name" value="VCBS_dom"/>
</dbReference>
<organism evidence="3 4">
    <name type="scientific">Poseidonibacter parvus</name>
    <dbReference type="NCBI Taxonomy" id="1850254"/>
    <lineage>
        <taxon>Bacteria</taxon>
        <taxon>Pseudomonadati</taxon>
        <taxon>Campylobacterota</taxon>
        <taxon>Epsilonproteobacteria</taxon>
        <taxon>Campylobacterales</taxon>
        <taxon>Arcobacteraceae</taxon>
        <taxon>Poseidonibacter</taxon>
    </lineage>
</organism>
<sequence>MVSIEKYGQEIDLSKIVSLNGKKSLTLENLVLNNTVQIKIPAGIKYISSLEENDLKIVFTDIEGNILELILKDMAELLAQNNGFTLVELIEILPDGKENALASITDLASALQESAAGPGQETNANSDSGATPAQEDDNLADQNNTQNAVIDNETLPRGVVAAAPAGNNIIIQNSAPIIELISAQTTDEDNSITIAYNSSDLDNDTLIPTVSATNGTVIIDANGDIVFTPNQDFNGNAVVTLEVSDGRTSTIQSFNVTVNSINDTPIISDYTEVTNVAEDILTGTISLTDVIAADVDINDTLSFVALTNVSTTVTDINSVGIGTVTVSMTNVGAYTLSGAGIDKLGAGDSATVTFDVQVIDDSGEANATSIAKKITLTIDGTNDAPEITAESSLLTLNEIDFSDNSTNNSYYQLIKLQTVLDTLDITDVDDEIVGMSLTTDSSTFAQDGIDITSTNTNGVFQVTTTNIGSMPVGAEVGDLIIYSEEIDALNTTDSIDATFKVRAYDGIAYSEEQTVNVTIDGTNDAPEITAESSLLTLNEIDFSDNSTNNSYYQLIKLQTVLDTLDITDVDDEIVGMSLTTDSSTFAQDGIDITSTNTNGVFQVTTTNIGSMPVGAEVGDLIIYSEEIDALNTTDSIDATFKVRAYDGIAYSEEQTVNVTIDGTNDAPEITAESSLLTLNEIDFSDNSTNNSYYQLIKLQTVLDTLDITDVDDEIVGMSLTTDSSTFAQDGIDITSTNTNGVFQVTTTNIGSMPVGAEVGDLIIYSEEIDALNTTDSIDATFKVRAYDGIAYSEEQIVNVTIDGTNDAPEITAESSLLTLNEIDFSDNSTNNSYYQLIKLQTVLDTLDITDVDDEIVGMSLTTDSSTFAQDGIDITSTNTNGVFQVTTTNIGSMPVGAEVGDLIIYSEEIDALNTTDSIDATFKVRAYDGIAYSEEQIVNVTIDGTNDAPEITAESSLLTLNEIDFSDNSTNNSYYQLIKLQTVLDTLDITDVDDEIVGMSLTTDSSTFAQDGIDITSTNTNGVFQVTTTNIGSMPSGAEVGDLIIYSEEIDALNTTDSIDATFKVRAYDGIAYSEEQIVNVTIGGVTDTLSGTSIDGYITGMTVLSDLDGDKTISGTETHTLTDEIGNFTLVGGDLSGTVIGYGGTDISTGLAFEGIYKAPEGSTVLNPITSLLVDLMNEGKTLTEAKTLIYNNLNIDSSVDLQADPIATAISSEDSTIVNNNVSFQTLNVTINNTIGQLAVALDGTNERDASDIISQEIAKMIILGNLDFTSSSSIDTLITNALTTSNTTISDSIKTDILTIIVNTNTAIINSTTDTINVVEAFENLAKKQIAAEETENELEAGILSGNTTTAVSNSTGEVFQMRVNEATVGSVTQAQESQTAPIIENVTNLVNENDLIDNALVEDFTYAGLLTGTDIQSDTINFEYLGNLIIKLTTTQSAIVAAVNADTAESLAFLKAEFTQAISNPLIATVISEYATLQNVAAGILAAPSVSTLVTYLNSFEEVTVDVTTGEITVEGEVPQSYVNKLEEENLLFIDVQTDGNYTISSPLFNSMDDNQSAELKFDYIANDGVNESNIKTVSLTVTGANDAPIIEDVTNVVNENDLNDSLLVPNYNYSGLLTGIDADLNDTVNFEYVGNLIIKLTTTQSAIVAAVNADTAESLAFLKAEFTQAISNPLIATVISEYATLQNVAAGILAAPSVSTLVTYLNSFEEVTVDVTTGEITVEGEVPQSYVNKLEEENLLFIDVQTDGNYTISSPLFNSMDDNQSAELKFDYIANDGVNESNIKTVSLTVTGANDAPIIEDVTNVVNENDLNDSLLVPNYNYSGLLTGIDADLNDTVNFEYVGNLIIKLTTTQSAIVAAVNADTAESLAFLKAEFTQAISNPLIATVISEYATLQNVAAGILAAPSVSTLVTYLNSFEEVTVDVTTGEITVEGEVPQSYVNKLEEENLLFIDVQTDGNYTISSPLFNSMDDNQSAELKFDYIANDGVNESSIKTISLLIDGETGLESTSTPSFTSFSLLSSLLENSNVINENDLIDNPITDYVYQGILTVPSGQDEIPNFEYLGNLIIKLTTTQSAIVAAVNADTAESLAFLKAEFTQAISNPLIATVISEYATLQNVAAGILAAPSVSTLVTYLNSFEEVTVDVATGEITVEGEVTQSYVDKLEEENLLFIDVQTDGNYTISSPLFNSMQEDQSIKFTFDYSTNSSETNIETVNVTIDGTNDAPEITAESSLLTLNEIDFSDNSTNNSYYQLIKLQTVLDTLDITDVDDEIVGISLTTDSSTFTQDGIDITSTNTNGVFQVTTTNIGSMPSGAEVGDLIIYSEEIDALNTTDSIDATFKVRAYDGIAYSEEQTVNVTIDGTNDAPEITAESSLLTLNEIDFSDNSTNNSYYQLIKLQTVLDTLDITDVDDEIVGMSLTTDSSTFAQDGIDITSTNTNGVFQVTTTNIGSMPSGAEVGDLIIYSEEIDALNTTDSIDATFKVRAYDGIAYSEEQIVNVTIDGTNDAPEITAESSLLTLNEIDFSDNSTNNSYYQLIKLQTVLDTLDITDVDDEIVGMSLTTDSSTFAQDGIDITSTNTNGVFQVTTTNIGSMPSGAEVGDLIIYSEEIDALNTTDSIDATFKVRAYDGIAYSEEQIVNVTIDGTNDAPEITAESSLLTLNEIDFSDNSTNNSYYQLIKLQTVLDTLDITDVDDEIVGMSLTTDSSTFAQDGIDITSTNTNGVFQVTTTNIGSMPSGAEVGDLIIYSEEIDALNTTDSIDATFKVRAYDGIAYSEEQTVNVTIGGVTDEVIINPSFAYSTEVNGEITSYREINGNSIDYINFTHNGGRILFNILTEESDYDDEINLEDEVVLEDEVTSYIDINGNNVQEPIDSYIYLYNNTGVFNSESLIDSNDDSFSDISREDGSTSSLDSLLSIDNLASGDYTLVVGTYPLSEEDIINGFNENDTDSGPYKLTISSDTMITNIEKTVATPIDSGNNNDNSLYIDSELSEFTMDGSRTFTLDSNINETNYIRTINIFVDGATADSTLEFAGNVIEAKAATQPDNVNITYDGVVLTSGDEDNSFIAPTLTSTQTLYDFGFEEGEMYVEKLDFDNGTLVDTQYEADEEPAIENIILTDSDNNGTLEAQGTWGKDELIFGEARQVTNINGIDVSLYGLYQVDVTFKTLEVPTIDNIDDWWTERFESNNLIDFESKLLNPEDFTSIYTENNAYKLNSNGTIYNTFSLSITDGGWRTEIINGQDYLIVEITNEGTIVYKEENEQIYKTEIEVPGVSQEQGVWYYGDSISVESIQTLLAEVENNENYEYPVYLDDAPADYYFTIDSNDIDSNNIVESFNNEITITNLESEVNVITKVESYNEGREDFTTVIGDNTEVLSEEDDIIVLNDDSPTRYIDANDGEDTLDLSGEGSSLDLASLLENVSVYNIENIDTGANDAAHILSNFTLDEFISLTDEDNTLKIFGDDVDSIELDPSQNWSQAMMNDGVPYQEDGFNVYYSSKDDQSLKLLIEDTITVEVP</sequence>
<dbReference type="STRING" id="1850254.LPB137_10465"/>